<protein>
    <submittedName>
        <fullName evidence="1">Uncharacterized protein</fullName>
    </submittedName>
</protein>
<dbReference type="AlphaFoldDB" id="A0AAE1AB60"/>
<comment type="caution">
    <text evidence="1">The sequence shown here is derived from an EMBL/GenBank/DDBJ whole genome shotgun (WGS) entry which is preliminary data.</text>
</comment>
<reference evidence="1" key="1">
    <citation type="journal article" date="2023" name="G3 (Bethesda)">
        <title>A reference genome for the long-term kleptoplast-retaining sea slug Elysia crispata morphotype clarki.</title>
        <authorList>
            <person name="Eastman K.E."/>
            <person name="Pendleton A.L."/>
            <person name="Shaikh M.A."/>
            <person name="Suttiyut T."/>
            <person name="Ogas R."/>
            <person name="Tomko P."/>
            <person name="Gavelis G."/>
            <person name="Widhalm J.R."/>
            <person name="Wisecaver J.H."/>
        </authorList>
    </citation>
    <scope>NUCLEOTIDE SEQUENCE</scope>
    <source>
        <strain evidence="1">ECLA1</strain>
    </source>
</reference>
<evidence type="ECO:0000313" key="1">
    <source>
        <dbReference type="EMBL" id="KAK3784353.1"/>
    </source>
</evidence>
<organism evidence="1 2">
    <name type="scientific">Elysia crispata</name>
    <name type="common">lettuce slug</name>
    <dbReference type="NCBI Taxonomy" id="231223"/>
    <lineage>
        <taxon>Eukaryota</taxon>
        <taxon>Metazoa</taxon>
        <taxon>Spiralia</taxon>
        <taxon>Lophotrochozoa</taxon>
        <taxon>Mollusca</taxon>
        <taxon>Gastropoda</taxon>
        <taxon>Heterobranchia</taxon>
        <taxon>Euthyneura</taxon>
        <taxon>Panpulmonata</taxon>
        <taxon>Sacoglossa</taxon>
        <taxon>Placobranchoidea</taxon>
        <taxon>Plakobranchidae</taxon>
        <taxon>Elysia</taxon>
    </lineage>
</organism>
<proteinExistence type="predicted"/>
<evidence type="ECO:0000313" key="2">
    <source>
        <dbReference type="Proteomes" id="UP001283361"/>
    </source>
</evidence>
<name>A0AAE1AB60_9GAST</name>
<sequence length="74" mass="8612">MKDHRNTAIRSYRLSRRFATHTSASRHLPIFWCLVVVPDDVSQRQSLDLPTSRPTRACLQVRCTHRHITGDARD</sequence>
<accession>A0AAE1AB60</accession>
<dbReference type="Proteomes" id="UP001283361">
    <property type="component" value="Unassembled WGS sequence"/>
</dbReference>
<dbReference type="EMBL" id="JAWDGP010002278">
    <property type="protein sequence ID" value="KAK3784353.1"/>
    <property type="molecule type" value="Genomic_DNA"/>
</dbReference>
<gene>
    <name evidence="1" type="ORF">RRG08_053836</name>
</gene>
<keyword evidence="2" id="KW-1185">Reference proteome</keyword>